<evidence type="ECO:0000313" key="2">
    <source>
        <dbReference type="EMBL" id="MBO2012638.1"/>
    </source>
</evidence>
<sequence length="111" mass="12178">MMSQNLRDVGQPEAARKALWGSIAYTVVLLWLTSYLPDKLSGSWLPLVVGYAGAVGLESYFKKYVENPAEFPAKSIRKPLLICLAITLPLVALMVYLLTIAGTADNSPFPY</sequence>
<dbReference type="EMBL" id="JAGETZ010000019">
    <property type="protein sequence ID" value="MBO2012638.1"/>
    <property type="molecule type" value="Genomic_DNA"/>
</dbReference>
<comment type="caution">
    <text evidence="2">The sequence shown here is derived from an EMBL/GenBank/DDBJ whole genome shotgun (WGS) entry which is preliminary data.</text>
</comment>
<proteinExistence type="predicted"/>
<keyword evidence="3" id="KW-1185">Reference proteome</keyword>
<feature type="transmembrane region" description="Helical" evidence="1">
    <location>
        <begin position="81"/>
        <end position="101"/>
    </location>
</feature>
<feature type="transmembrane region" description="Helical" evidence="1">
    <location>
        <begin position="18"/>
        <end position="37"/>
    </location>
</feature>
<protein>
    <submittedName>
        <fullName evidence="2">Uncharacterized protein</fullName>
    </submittedName>
</protein>
<evidence type="ECO:0000256" key="1">
    <source>
        <dbReference type="SAM" id="Phobius"/>
    </source>
</evidence>
<gene>
    <name evidence="2" type="ORF">J4E00_26490</name>
</gene>
<reference evidence="2 3" key="1">
    <citation type="submission" date="2021-03" db="EMBL/GenBank/DDBJ databases">
        <authorList>
            <person name="Kim M.K."/>
        </authorList>
    </citation>
    <scope>NUCLEOTIDE SEQUENCE [LARGE SCALE GENOMIC DNA]</scope>
    <source>
        <strain evidence="2 3">BT442</strain>
    </source>
</reference>
<dbReference type="Proteomes" id="UP000664369">
    <property type="component" value="Unassembled WGS sequence"/>
</dbReference>
<feature type="transmembrane region" description="Helical" evidence="1">
    <location>
        <begin position="43"/>
        <end position="61"/>
    </location>
</feature>
<keyword evidence="1" id="KW-1133">Transmembrane helix</keyword>
<dbReference type="RefSeq" id="WP_208178378.1">
    <property type="nucleotide sequence ID" value="NZ_JAGETZ010000019.1"/>
</dbReference>
<evidence type="ECO:0000313" key="3">
    <source>
        <dbReference type="Proteomes" id="UP000664369"/>
    </source>
</evidence>
<keyword evidence="1" id="KW-0472">Membrane</keyword>
<keyword evidence="1" id="KW-0812">Transmembrane</keyword>
<accession>A0ABS3QNZ3</accession>
<name>A0ABS3QNZ3_9BACT</name>
<organism evidence="2 3">
    <name type="scientific">Hymenobacter negativus</name>
    <dbReference type="NCBI Taxonomy" id="2795026"/>
    <lineage>
        <taxon>Bacteria</taxon>
        <taxon>Pseudomonadati</taxon>
        <taxon>Bacteroidota</taxon>
        <taxon>Cytophagia</taxon>
        <taxon>Cytophagales</taxon>
        <taxon>Hymenobacteraceae</taxon>
        <taxon>Hymenobacter</taxon>
    </lineage>
</organism>